<dbReference type="InterPro" id="IPR020846">
    <property type="entry name" value="MFS_dom"/>
</dbReference>
<accession>A0A1G4M692</accession>
<dbReference type="GO" id="GO:0000329">
    <property type="term" value="C:fungal-type vacuole membrane"/>
    <property type="evidence" value="ECO:0007669"/>
    <property type="project" value="TreeGrafter"/>
</dbReference>
<dbReference type="InterPro" id="IPR036259">
    <property type="entry name" value="MFS_trans_sf"/>
</dbReference>
<comment type="subcellular location">
    <subcellularLocation>
        <location evidence="1">Membrane</location>
        <topology evidence="1">Multi-pass membrane protein</topology>
    </subcellularLocation>
</comment>
<reference evidence="8 9" key="1">
    <citation type="submission" date="2016-03" db="EMBL/GenBank/DDBJ databases">
        <authorList>
            <person name="Devillers H."/>
        </authorList>
    </citation>
    <scope>NUCLEOTIDE SEQUENCE [LARGE SCALE GENOMIC DNA]</scope>
    <source>
        <strain evidence="8">CBS 6772</strain>
    </source>
</reference>
<dbReference type="SUPFAM" id="SSF103473">
    <property type="entry name" value="MFS general substrate transporter"/>
    <property type="match status" value="2"/>
</dbReference>
<dbReference type="PANTHER" id="PTHR23501">
    <property type="entry name" value="MAJOR FACILITATOR SUPERFAMILY"/>
    <property type="match status" value="1"/>
</dbReference>
<feature type="transmembrane region" description="Helical" evidence="6">
    <location>
        <begin position="258"/>
        <end position="277"/>
    </location>
</feature>
<feature type="transmembrane region" description="Helical" evidence="6">
    <location>
        <begin position="426"/>
        <end position="450"/>
    </location>
</feature>
<dbReference type="AlphaFoldDB" id="A0A1G4M692"/>
<evidence type="ECO:0000313" key="9">
    <source>
        <dbReference type="Proteomes" id="UP000190831"/>
    </source>
</evidence>
<keyword evidence="3 6" id="KW-0812">Transmembrane</keyword>
<dbReference type="OrthoDB" id="6770063at2759"/>
<dbReference type="OMA" id="KAMPMIP"/>
<evidence type="ECO:0000256" key="4">
    <source>
        <dbReference type="ARBA" id="ARBA00022989"/>
    </source>
</evidence>
<evidence type="ECO:0000256" key="2">
    <source>
        <dbReference type="ARBA" id="ARBA00008335"/>
    </source>
</evidence>
<dbReference type="Pfam" id="PF07690">
    <property type="entry name" value="MFS_1"/>
    <property type="match status" value="1"/>
</dbReference>
<dbReference type="PANTHER" id="PTHR23501:SF81">
    <property type="entry name" value="VACUOLAR BASIC AMINO ACID TRANSPORTER 2"/>
    <property type="match status" value="1"/>
</dbReference>
<feature type="transmembrane region" description="Helical" evidence="6">
    <location>
        <begin position="207"/>
        <end position="230"/>
    </location>
</feature>
<gene>
    <name evidence="8" type="ORF">LAFE_0A00320G</name>
</gene>
<feature type="transmembrane region" description="Helical" evidence="6">
    <location>
        <begin position="395"/>
        <end position="414"/>
    </location>
</feature>
<dbReference type="Proteomes" id="UP000190831">
    <property type="component" value="Chromosome A"/>
</dbReference>
<evidence type="ECO:0000256" key="6">
    <source>
        <dbReference type="SAM" id="Phobius"/>
    </source>
</evidence>
<comment type="similarity">
    <text evidence="2">Belongs to the major facilitator superfamily.</text>
</comment>
<evidence type="ECO:0000256" key="3">
    <source>
        <dbReference type="ARBA" id="ARBA00022692"/>
    </source>
</evidence>
<feature type="transmembrane region" description="Helical" evidence="6">
    <location>
        <begin position="369"/>
        <end position="388"/>
    </location>
</feature>
<feature type="transmembrane region" description="Helical" evidence="6">
    <location>
        <begin position="330"/>
        <end position="357"/>
    </location>
</feature>
<feature type="domain" description="Major facilitator superfamily (MFS) profile" evidence="7">
    <location>
        <begin position="57"/>
        <end position="560"/>
    </location>
</feature>
<feature type="transmembrane region" description="Helical" evidence="6">
    <location>
        <begin position="122"/>
        <end position="143"/>
    </location>
</feature>
<evidence type="ECO:0000259" key="7">
    <source>
        <dbReference type="PROSITE" id="PS50850"/>
    </source>
</evidence>
<feature type="transmembrane region" description="Helical" evidence="6">
    <location>
        <begin position="179"/>
        <end position="201"/>
    </location>
</feature>
<sequence>MQSTNSLANLNDSRRSNYGSLASESVESELNTYEVTGEVTTIASDSTRSGQPNIWLIEFALFSNVFLSGFDGTVTASAYQTIGNEFNRVDIASWITTSYLVASTSFQPLYGSFSDVLGRRRCLFFAGTLFGIGCLACAFSTNIYCLNAMRALTGIGGGGLITLSTIVNSDMVPQSKRGLFQAFQNIFLGLGAVLGASVGGLISSSIGWRWCFLLQVPLCVLSLLISHFHVKDQDEYILRVKNGDVEGGFLRLFREIDIPGSVLIVLGLTAQLLYLSLGSSVRTSLSWTHPLLVTLLAASFFFLYLFVIVERTTEAKAIVPKEMTRGLFSFIILTVSFMVGFASYAYLFTLPLFFQIVLGDSAAKAGLRLTIPSFFTPVGGIIMGVLMTKYECLQLLLHFGIILMFFGNALFLFIKKSTPEWLVGLYLVPANMGQGITFPSTLFTFIFGFYKENQASATSTLYLFRSIGSVWGVAGSAGLIQDLVAKNLLKSLKNILDEKELKELIIKINLNTSIVNSLHGEVKHAVIESFDAATKKAHLLSTTLCFLAFLLCIVRDVLQPKTFKQKAELASR</sequence>
<keyword evidence="4 6" id="KW-1133">Transmembrane helix</keyword>
<keyword evidence="5 6" id="KW-0472">Membrane</keyword>
<feature type="transmembrane region" description="Helical" evidence="6">
    <location>
        <begin position="462"/>
        <end position="480"/>
    </location>
</feature>
<keyword evidence="9" id="KW-1185">Reference proteome</keyword>
<proteinExistence type="inferred from homology"/>
<organism evidence="8 9">
    <name type="scientific">Lachancea fermentati</name>
    <name type="common">Zygosaccharomyces fermentati</name>
    <dbReference type="NCBI Taxonomy" id="4955"/>
    <lineage>
        <taxon>Eukaryota</taxon>
        <taxon>Fungi</taxon>
        <taxon>Dikarya</taxon>
        <taxon>Ascomycota</taxon>
        <taxon>Saccharomycotina</taxon>
        <taxon>Saccharomycetes</taxon>
        <taxon>Saccharomycetales</taxon>
        <taxon>Saccharomycetaceae</taxon>
        <taxon>Lachancea</taxon>
    </lineage>
</organism>
<feature type="transmembrane region" description="Helical" evidence="6">
    <location>
        <begin position="539"/>
        <end position="558"/>
    </location>
</feature>
<dbReference type="GO" id="GO:0015174">
    <property type="term" value="F:basic amino acid transmembrane transporter activity"/>
    <property type="evidence" value="ECO:0007669"/>
    <property type="project" value="TreeGrafter"/>
</dbReference>
<dbReference type="EMBL" id="LT598487">
    <property type="protein sequence ID" value="SCV99308.1"/>
    <property type="molecule type" value="Genomic_DNA"/>
</dbReference>
<evidence type="ECO:0000256" key="1">
    <source>
        <dbReference type="ARBA" id="ARBA00004141"/>
    </source>
</evidence>
<protein>
    <submittedName>
        <fullName evidence="8">LAFE_0A00320g1_1</fullName>
    </submittedName>
</protein>
<evidence type="ECO:0000313" key="8">
    <source>
        <dbReference type="EMBL" id="SCV99308.1"/>
    </source>
</evidence>
<evidence type="ECO:0000256" key="5">
    <source>
        <dbReference type="ARBA" id="ARBA00023136"/>
    </source>
</evidence>
<dbReference type="PROSITE" id="PS50850">
    <property type="entry name" value="MFS"/>
    <property type="match status" value="1"/>
</dbReference>
<feature type="transmembrane region" description="Helical" evidence="6">
    <location>
        <begin position="91"/>
        <end position="110"/>
    </location>
</feature>
<dbReference type="Gene3D" id="1.20.1250.20">
    <property type="entry name" value="MFS general substrate transporter like domains"/>
    <property type="match status" value="2"/>
</dbReference>
<feature type="transmembrane region" description="Helical" evidence="6">
    <location>
        <begin position="289"/>
        <end position="309"/>
    </location>
</feature>
<feature type="transmembrane region" description="Helical" evidence="6">
    <location>
        <begin position="149"/>
        <end position="167"/>
    </location>
</feature>
<feature type="transmembrane region" description="Helical" evidence="6">
    <location>
        <begin position="54"/>
        <end position="79"/>
    </location>
</feature>
<dbReference type="InterPro" id="IPR011701">
    <property type="entry name" value="MFS"/>
</dbReference>
<name>A0A1G4M692_LACFM</name>